<dbReference type="Pfam" id="PF13645">
    <property type="entry name" value="YkuD_2"/>
    <property type="match status" value="1"/>
</dbReference>
<gene>
    <name evidence="1" type="ORF">FYJ91_05245</name>
</gene>
<dbReference type="Proteomes" id="UP000322077">
    <property type="component" value="Unassembled WGS sequence"/>
</dbReference>
<reference evidence="1 2" key="1">
    <citation type="submission" date="2019-08" db="EMBL/GenBank/DDBJ databases">
        <authorList>
            <person name="Wang G."/>
            <person name="Xu Z."/>
        </authorList>
    </citation>
    <scope>NUCLEOTIDE SEQUENCE [LARGE SCALE GENOMIC DNA]</scope>
    <source>
        <strain evidence="1 2">ZX</strain>
    </source>
</reference>
<dbReference type="AlphaFoldDB" id="A0A5D9CCY9"/>
<protein>
    <submittedName>
        <fullName evidence="1">Murein L,D-transpeptidase catalytic domain family protein</fullName>
    </submittedName>
</protein>
<organism evidence="1 2">
    <name type="scientific">Sphingomonas montanisoli</name>
    <dbReference type="NCBI Taxonomy" id="2606412"/>
    <lineage>
        <taxon>Bacteria</taxon>
        <taxon>Pseudomonadati</taxon>
        <taxon>Pseudomonadota</taxon>
        <taxon>Alphaproteobacteria</taxon>
        <taxon>Sphingomonadales</taxon>
        <taxon>Sphingomonadaceae</taxon>
        <taxon>Sphingomonas</taxon>
    </lineage>
</organism>
<dbReference type="InterPro" id="IPR032676">
    <property type="entry name" value="YkuD_2"/>
</dbReference>
<comment type="caution">
    <text evidence="1">The sequence shown here is derived from an EMBL/GenBank/DDBJ whole genome shotgun (WGS) entry which is preliminary data.</text>
</comment>
<dbReference type="PROSITE" id="PS51318">
    <property type="entry name" value="TAT"/>
    <property type="match status" value="1"/>
</dbReference>
<evidence type="ECO:0000313" key="2">
    <source>
        <dbReference type="Proteomes" id="UP000322077"/>
    </source>
</evidence>
<proteinExistence type="predicted"/>
<keyword evidence="2" id="KW-1185">Reference proteome</keyword>
<name>A0A5D9CCY9_9SPHN</name>
<evidence type="ECO:0000313" key="1">
    <source>
        <dbReference type="EMBL" id="TZG29529.1"/>
    </source>
</evidence>
<dbReference type="RefSeq" id="WP_149521185.1">
    <property type="nucleotide sequence ID" value="NZ_VTOU01000001.1"/>
</dbReference>
<dbReference type="EMBL" id="VTOU01000001">
    <property type="protein sequence ID" value="TZG29529.1"/>
    <property type="molecule type" value="Genomic_DNA"/>
</dbReference>
<dbReference type="InterPro" id="IPR006311">
    <property type="entry name" value="TAT_signal"/>
</dbReference>
<dbReference type="PANTHER" id="PTHR38477">
    <property type="entry name" value="HYPOTHETICAL EXPORTED PROTEIN"/>
    <property type="match status" value="1"/>
</dbReference>
<accession>A0A5D9CCY9</accession>
<dbReference type="PANTHER" id="PTHR38477:SF1">
    <property type="entry name" value="MUREIN L,D-TRANSPEPTIDASE CATALYTIC DOMAIN FAMILY PROTEIN"/>
    <property type="match status" value="1"/>
</dbReference>
<sequence length="215" mass="22801">MTDLINTPVSRRGLLGAGIGAGLVGGIALAGSGTAVAATIGRPVLRPEVRTRALAAMSRHISRIKCRDVIGICDFDEASSSPRFHLLDVQSGKLESLLVAHGRGSDPAHTGWLKQFSNAPGSAASSQGAFVTAEEYVGNHGRSRRIDGLDPTNSNARARAVVVHGAWYAERQMIAQHGKLGRSEGCFAFGQNDLNYVMQRLGPGRLIYADKVDRA</sequence>